<evidence type="ECO:0000313" key="2">
    <source>
        <dbReference type="EMBL" id="CUG91000.1"/>
    </source>
</evidence>
<dbReference type="Proteomes" id="UP000051952">
    <property type="component" value="Unassembled WGS sequence"/>
</dbReference>
<dbReference type="GO" id="GO:0032264">
    <property type="term" value="P:IMP salvage"/>
    <property type="evidence" value="ECO:0007669"/>
    <property type="project" value="TreeGrafter"/>
</dbReference>
<dbReference type="OMA" id="CATCASY"/>
<dbReference type="GO" id="GO:0006178">
    <property type="term" value="P:guanine salvage"/>
    <property type="evidence" value="ECO:0007669"/>
    <property type="project" value="TreeGrafter"/>
</dbReference>
<evidence type="ECO:0000313" key="3">
    <source>
        <dbReference type="Proteomes" id="UP000051952"/>
    </source>
</evidence>
<proteinExistence type="predicted"/>
<dbReference type="GO" id="GO:0032263">
    <property type="term" value="P:GMP salvage"/>
    <property type="evidence" value="ECO:0007669"/>
    <property type="project" value="TreeGrafter"/>
</dbReference>
<dbReference type="PANTHER" id="PTHR43340">
    <property type="entry name" value="HYPOXANTHINE-GUANINE PHOSPHORIBOSYLTRANSFERASE"/>
    <property type="match status" value="1"/>
</dbReference>
<keyword evidence="2" id="KW-0328">Glycosyltransferase</keyword>
<dbReference type="InterPro" id="IPR000836">
    <property type="entry name" value="PRTase_dom"/>
</dbReference>
<dbReference type="VEuPathDB" id="TriTrypDB:BSAL_29675"/>
<evidence type="ECO:0000259" key="1">
    <source>
        <dbReference type="Pfam" id="PF00156"/>
    </source>
</evidence>
<protein>
    <submittedName>
        <fullName evidence="2">Hypoxanthine-guanine phosphoribosyltransferase, putative</fullName>
    </submittedName>
</protein>
<dbReference type="GO" id="GO:0046100">
    <property type="term" value="P:hypoxanthine metabolic process"/>
    <property type="evidence" value="ECO:0007669"/>
    <property type="project" value="TreeGrafter"/>
</dbReference>
<dbReference type="PANTHER" id="PTHR43340:SF1">
    <property type="entry name" value="HYPOXANTHINE PHOSPHORIBOSYLTRANSFERASE"/>
    <property type="match status" value="1"/>
</dbReference>
<sequence length="163" mass="17919">MTSSSTPLVVNGRSYSFAKKCVASQEQIFEKIDAIAANIAIDYAGKATAENPLILICVLKGAYLFTADLARALADKGVPNVVEFMCVSSYGKYTVSSGEVRMLLDLRNSISKRHCLIVEDILDSARTLDFLYKVFMTRGPASLRTCVLLDKPEGRKLPFVAHY</sequence>
<keyword evidence="3" id="KW-1185">Reference proteome</keyword>
<dbReference type="InterPro" id="IPR050408">
    <property type="entry name" value="HGPRT"/>
</dbReference>
<dbReference type="InterPro" id="IPR029057">
    <property type="entry name" value="PRTase-like"/>
</dbReference>
<reference evidence="3" key="1">
    <citation type="submission" date="2015-09" db="EMBL/GenBank/DDBJ databases">
        <authorList>
            <consortium name="Pathogen Informatics"/>
        </authorList>
    </citation>
    <scope>NUCLEOTIDE SEQUENCE [LARGE SCALE GENOMIC DNA]</scope>
    <source>
        <strain evidence="3">Lake Konstanz</strain>
    </source>
</reference>
<keyword evidence="2" id="KW-0808">Transferase</keyword>
<dbReference type="GO" id="GO:0005829">
    <property type="term" value="C:cytosol"/>
    <property type="evidence" value="ECO:0007669"/>
    <property type="project" value="TreeGrafter"/>
</dbReference>
<dbReference type="SUPFAM" id="SSF53271">
    <property type="entry name" value="PRTase-like"/>
    <property type="match status" value="1"/>
</dbReference>
<dbReference type="GO" id="GO:0000287">
    <property type="term" value="F:magnesium ion binding"/>
    <property type="evidence" value="ECO:0007669"/>
    <property type="project" value="TreeGrafter"/>
</dbReference>
<gene>
    <name evidence="2" type="ORF">BSAL_29675</name>
</gene>
<name>A0A0S4JLD9_BODSA</name>
<dbReference type="EMBL" id="CYKH01001883">
    <property type="protein sequence ID" value="CUG91000.1"/>
    <property type="molecule type" value="Genomic_DNA"/>
</dbReference>
<dbReference type="GO" id="GO:0004422">
    <property type="term" value="F:hypoxanthine phosphoribosyltransferase activity"/>
    <property type="evidence" value="ECO:0007669"/>
    <property type="project" value="TreeGrafter"/>
</dbReference>
<organism evidence="2 3">
    <name type="scientific">Bodo saltans</name>
    <name type="common">Flagellated protozoan</name>
    <dbReference type="NCBI Taxonomy" id="75058"/>
    <lineage>
        <taxon>Eukaryota</taxon>
        <taxon>Discoba</taxon>
        <taxon>Euglenozoa</taxon>
        <taxon>Kinetoplastea</taxon>
        <taxon>Metakinetoplastina</taxon>
        <taxon>Eubodonida</taxon>
        <taxon>Bodonidae</taxon>
        <taxon>Bodo</taxon>
    </lineage>
</organism>
<dbReference type="Pfam" id="PF00156">
    <property type="entry name" value="Pribosyltran"/>
    <property type="match status" value="1"/>
</dbReference>
<accession>A0A0S4JLD9</accession>
<dbReference type="AlphaFoldDB" id="A0A0S4JLD9"/>
<dbReference type="OrthoDB" id="9449045at2759"/>
<dbReference type="Gene3D" id="3.40.50.2020">
    <property type="match status" value="1"/>
</dbReference>
<dbReference type="CDD" id="cd06223">
    <property type="entry name" value="PRTases_typeI"/>
    <property type="match status" value="1"/>
</dbReference>
<feature type="non-terminal residue" evidence="2">
    <location>
        <position position="163"/>
    </location>
</feature>
<feature type="domain" description="Phosphoribosyltransferase" evidence="1">
    <location>
        <begin position="25"/>
        <end position="157"/>
    </location>
</feature>